<dbReference type="CDD" id="cd05466">
    <property type="entry name" value="PBP2_LTTR_substrate"/>
    <property type="match status" value="1"/>
</dbReference>
<evidence type="ECO:0000256" key="1">
    <source>
        <dbReference type="ARBA" id="ARBA00009437"/>
    </source>
</evidence>
<dbReference type="InterPro" id="IPR036390">
    <property type="entry name" value="WH_DNA-bd_sf"/>
</dbReference>
<protein>
    <submittedName>
        <fullName evidence="6">LysR family transcriptional regulator</fullName>
    </submittedName>
</protein>
<dbReference type="Gene3D" id="3.40.190.290">
    <property type="match status" value="1"/>
</dbReference>
<dbReference type="Pfam" id="PF00126">
    <property type="entry name" value="HTH_1"/>
    <property type="match status" value="1"/>
</dbReference>
<dbReference type="InterPro" id="IPR000847">
    <property type="entry name" value="LysR_HTH_N"/>
</dbReference>
<reference evidence="6 7" key="1">
    <citation type="submission" date="2022-04" db="EMBL/GenBank/DDBJ databases">
        <title>Halobacillus sp. isolated from saltern.</title>
        <authorList>
            <person name="Won M."/>
            <person name="Lee C.-M."/>
            <person name="Woen H.-Y."/>
            <person name="Kwon S.-W."/>
        </authorList>
    </citation>
    <scope>NUCLEOTIDE SEQUENCE [LARGE SCALE GENOMIC DNA]</scope>
    <source>
        <strain evidence="6 7">SSBR10-3</strain>
    </source>
</reference>
<feature type="domain" description="HTH lysR-type" evidence="5">
    <location>
        <begin position="1"/>
        <end position="58"/>
    </location>
</feature>
<dbReference type="RefSeq" id="WP_244712959.1">
    <property type="nucleotide sequence ID" value="NZ_CP095073.1"/>
</dbReference>
<evidence type="ECO:0000256" key="2">
    <source>
        <dbReference type="ARBA" id="ARBA00023015"/>
    </source>
</evidence>
<dbReference type="InterPro" id="IPR036388">
    <property type="entry name" value="WH-like_DNA-bd_sf"/>
</dbReference>
<dbReference type="PANTHER" id="PTHR30126:SF100">
    <property type="entry name" value="LYSR-FAMILY TRANSCRIPTIONAL REGULATOR"/>
    <property type="match status" value="1"/>
</dbReference>
<evidence type="ECO:0000259" key="5">
    <source>
        <dbReference type="PROSITE" id="PS50931"/>
    </source>
</evidence>
<keyword evidence="4" id="KW-0804">Transcription</keyword>
<dbReference type="InterPro" id="IPR005119">
    <property type="entry name" value="LysR_subst-bd"/>
</dbReference>
<evidence type="ECO:0000256" key="3">
    <source>
        <dbReference type="ARBA" id="ARBA00023125"/>
    </source>
</evidence>
<keyword evidence="3" id="KW-0238">DNA-binding</keyword>
<comment type="similarity">
    <text evidence="1">Belongs to the LysR transcriptional regulatory family.</text>
</comment>
<gene>
    <name evidence="6" type="ORF">MUN89_08770</name>
</gene>
<proteinExistence type="inferred from homology"/>
<evidence type="ECO:0000313" key="6">
    <source>
        <dbReference type="EMBL" id="UOQ45992.1"/>
    </source>
</evidence>
<dbReference type="EMBL" id="CP095073">
    <property type="protein sequence ID" value="UOQ45992.1"/>
    <property type="molecule type" value="Genomic_DNA"/>
</dbReference>
<dbReference type="Pfam" id="PF03466">
    <property type="entry name" value="LysR_substrate"/>
    <property type="match status" value="1"/>
</dbReference>
<sequence length="298" mass="34746">MDLSYLYTFKEVVKWGSYTRTGIELGYAQSSVTTQIRKLEEYYQVRLFERSGQKMELTQAGEHLYYYVHQVTQLMDEARVRITRGVQARGTLRIGTVESLAAYFITPHVKKLKNDHPDLRIQLESGICPNLKKGVLNGERDLVVMLDEINEHPALQAIPLKKEEMLMVVHPNHRFAKERYIDMEHLQEETLILTEKGCSYRVMFERMLKNYGVESKSVLTFTSLEAIKQCVIDELGVAVLPEMAVRKEIDRGQLIPVRFEKEHMSLMIQILYLKKKWLSPAIKQFIEFLSEENLRSSQ</sequence>
<keyword evidence="7" id="KW-1185">Reference proteome</keyword>
<dbReference type="Proteomes" id="UP000831787">
    <property type="component" value="Chromosome"/>
</dbReference>
<accession>A0ABY4EQP0</accession>
<dbReference type="PANTHER" id="PTHR30126">
    <property type="entry name" value="HTH-TYPE TRANSCRIPTIONAL REGULATOR"/>
    <property type="match status" value="1"/>
</dbReference>
<organism evidence="6 7">
    <name type="scientific">Halobacillus salinarum</name>
    <dbReference type="NCBI Taxonomy" id="2932257"/>
    <lineage>
        <taxon>Bacteria</taxon>
        <taxon>Bacillati</taxon>
        <taxon>Bacillota</taxon>
        <taxon>Bacilli</taxon>
        <taxon>Bacillales</taxon>
        <taxon>Bacillaceae</taxon>
        <taxon>Halobacillus</taxon>
    </lineage>
</organism>
<dbReference type="SUPFAM" id="SSF53850">
    <property type="entry name" value="Periplasmic binding protein-like II"/>
    <property type="match status" value="1"/>
</dbReference>
<dbReference type="SUPFAM" id="SSF46785">
    <property type="entry name" value="Winged helix' DNA-binding domain"/>
    <property type="match status" value="1"/>
</dbReference>
<name>A0ABY4EQP0_9BACI</name>
<evidence type="ECO:0000256" key="4">
    <source>
        <dbReference type="ARBA" id="ARBA00023163"/>
    </source>
</evidence>
<dbReference type="Gene3D" id="1.10.10.10">
    <property type="entry name" value="Winged helix-like DNA-binding domain superfamily/Winged helix DNA-binding domain"/>
    <property type="match status" value="1"/>
</dbReference>
<keyword evidence="2" id="KW-0805">Transcription regulation</keyword>
<dbReference type="PROSITE" id="PS50931">
    <property type="entry name" value="HTH_LYSR"/>
    <property type="match status" value="1"/>
</dbReference>
<evidence type="ECO:0000313" key="7">
    <source>
        <dbReference type="Proteomes" id="UP000831787"/>
    </source>
</evidence>